<reference evidence="4 5" key="1">
    <citation type="journal article" date="2020" name="Nat. Microbiol.">
        <title>Lysogenic host-virus interactions in SAR11 marine bacteria.</title>
        <authorList>
            <person name="Morris R.M."/>
            <person name="Cain K.R."/>
            <person name="Hvorecny K.L."/>
            <person name="Kollman J.M."/>
        </authorList>
    </citation>
    <scope>NUCLEOTIDE SEQUENCE [LARGE SCALE GENOMIC DNA]</scope>
    <source>
        <strain evidence="4 5">NP1</strain>
    </source>
</reference>
<sequence>MIIWLASYPKSGNTWVRSIIAALMHTDDGVFKFELLNQIKQFPSKKYFKDFTNDFENIHEIKKYWESAQDFINLDNKVKFFKTHHINCKIGQYSFTSKKNTLATIYIIRDPRNLVNSISNRFSKSVEDSKKFLFTPKIITKFEKEDDLENKSLITLLGTWNEHYKFWKNNNENFLLIKYEDLINNTNSELDKIIAFIKRFTPIQTDEIKNKNIIKTTSFNYLQNLASYRFLNSISF</sequence>
<evidence type="ECO:0000259" key="3">
    <source>
        <dbReference type="Pfam" id="PF00685"/>
    </source>
</evidence>
<protein>
    <submittedName>
        <fullName evidence="4">Sulfotransferase</fullName>
    </submittedName>
</protein>
<dbReference type="PANTHER" id="PTHR11783">
    <property type="entry name" value="SULFOTRANSFERASE SULT"/>
    <property type="match status" value="1"/>
</dbReference>
<keyword evidence="5" id="KW-1185">Reference proteome</keyword>
<dbReference type="KEGG" id="peg:E5R92_07325"/>
<evidence type="ECO:0000256" key="2">
    <source>
        <dbReference type="ARBA" id="ARBA00022679"/>
    </source>
</evidence>
<evidence type="ECO:0000313" key="4">
    <source>
        <dbReference type="EMBL" id="QIZ21590.1"/>
    </source>
</evidence>
<dbReference type="Pfam" id="PF00685">
    <property type="entry name" value="Sulfotransfer_1"/>
    <property type="match status" value="1"/>
</dbReference>
<comment type="similarity">
    <text evidence="1">Belongs to the sulfotransferase 1 family.</text>
</comment>
<name>A0A6H1Q510_9PROT</name>
<dbReference type="RefSeq" id="WP_168607448.1">
    <property type="nucleotide sequence ID" value="NZ_CP038852.1"/>
</dbReference>
<evidence type="ECO:0000313" key="5">
    <source>
        <dbReference type="Proteomes" id="UP000501094"/>
    </source>
</evidence>
<dbReference type="GO" id="GO:0008146">
    <property type="term" value="F:sulfotransferase activity"/>
    <property type="evidence" value="ECO:0007669"/>
    <property type="project" value="InterPro"/>
</dbReference>
<dbReference type="InterPro" id="IPR027417">
    <property type="entry name" value="P-loop_NTPase"/>
</dbReference>
<dbReference type="EMBL" id="CP038852">
    <property type="protein sequence ID" value="QIZ21590.1"/>
    <property type="molecule type" value="Genomic_DNA"/>
</dbReference>
<evidence type="ECO:0000256" key="1">
    <source>
        <dbReference type="ARBA" id="ARBA00005771"/>
    </source>
</evidence>
<dbReference type="Gene3D" id="3.40.50.300">
    <property type="entry name" value="P-loop containing nucleotide triphosphate hydrolases"/>
    <property type="match status" value="1"/>
</dbReference>
<keyword evidence="2 4" id="KW-0808">Transferase</keyword>
<organism evidence="4 5">
    <name type="scientific">Candidatus Pelagibacter giovannonii</name>
    <dbReference type="NCBI Taxonomy" id="2563896"/>
    <lineage>
        <taxon>Bacteria</taxon>
        <taxon>Pseudomonadati</taxon>
        <taxon>Pseudomonadota</taxon>
        <taxon>Alphaproteobacteria</taxon>
        <taxon>Candidatus Pelagibacterales</taxon>
        <taxon>Candidatus Pelagibacteraceae</taxon>
        <taxon>Candidatus Pelagibacter</taxon>
    </lineage>
</organism>
<dbReference type="Proteomes" id="UP000501094">
    <property type="component" value="Chromosome"/>
</dbReference>
<dbReference type="InterPro" id="IPR000863">
    <property type="entry name" value="Sulfotransferase_dom"/>
</dbReference>
<proteinExistence type="inferred from homology"/>
<dbReference type="SUPFAM" id="SSF52540">
    <property type="entry name" value="P-loop containing nucleoside triphosphate hydrolases"/>
    <property type="match status" value="1"/>
</dbReference>
<feature type="domain" description="Sulfotransferase" evidence="3">
    <location>
        <begin position="3"/>
        <end position="225"/>
    </location>
</feature>
<gene>
    <name evidence="4" type="ORF">E5R92_07325</name>
</gene>
<accession>A0A6H1Q510</accession>
<dbReference type="AlphaFoldDB" id="A0A6H1Q510"/>